<feature type="signal peptide" evidence="1">
    <location>
        <begin position="1"/>
        <end position="25"/>
    </location>
</feature>
<proteinExistence type="predicted"/>
<name>A0AAJ0AXU1_9PEZI</name>
<dbReference type="RefSeq" id="XP_060436034.1">
    <property type="nucleotide sequence ID" value="XM_060565469.1"/>
</dbReference>
<dbReference type="EMBL" id="JAHMHR010000002">
    <property type="protein sequence ID" value="KAK1700277.1"/>
    <property type="molecule type" value="Genomic_DNA"/>
</dbReference>
<feature type="chain" id="PRO_5042476102" description="Secreted protein" evidence="1">
    <location>
        <begin position="26"/>
        <end position="89"/>
    </location>
</feature>
<accession>A0AAJ0AXU1</accession>
<keyword evidence="3" id="KW-1185">Reference proteome</keyword>
<reference evidence="2" key="1">
    <citation type="submission" date="2021-06" db="EMBL/GenBank/DDBJ databases">
        <title>Comparative genomics, transcriptomics and evolutionary studies reveal genomic signatures of adaptation to plant cell wall in hemibiotrophic fungi.</title>
        <authorList>
            <consortium name="DOE Joint Genome Institute"/>
            <person name="Baroncelli R."/>
            <person name="Diaz J.F."/>
            <person name="Benocci T."/>
            <person name="Peng M."/>
            <person name="Battaglia E."/>
            <person name="Haridas S."/>
            <person name="Andreopoulos W."/>
            <person name="Labutti K."/>
            <person name="Pangilinan J."/>
            <person name="Floch G.L."/>
            <person name="Makela M.R."/>
            <person name="Henrissat B."/>
            <person name="Grigoriev I.V."/>
            <person name="Crouch J.A."/>
            <person name="De Vries R.P."/>
            <person name="Sukno S.A."/>
            <person name="Thon M.R."/>
        </authorList>
    </citation>
    <scope>NUCLEOTIDE SEQUENCE</scope>
    <source>
        <strain evidence="2">CBS 193.32</strain>
    </source>
</reference>
<gene>
    <name evidence="2" type="ORF">BDP55DRAFT_124780</name>
</gene>
<dbReference type="Proteomes" id="UP001224890">
    <property type="component" value="Unassembled WGS sequence"/>
</dbReference>
<evidence type="ECO:0000313" key="2">
    <source>
        <dbReference type="EMBL" id="KAK1700277.1"/>
    </source>
</evidence>
<evidence type="ECO:0008006" key="4">
    <source>
        <dbReference type="Google" id="ProtNLM"/>
    </source>
</evidence>
<protein>
    <recommendedName>
        <fullName evidence="4">Secreted protein</fullName>
    </recommendedName>
</protein>
<evidence type="ECO:0000313" key="3">
    <source>
        <dbReference type="Proteomes" id="UP001224890"/>
    </source>
</evidence>
<dbReference type="AlphaFoldDB" id="A0AAJ0AXU1"/>
<keyword evidence="1" id="KW-0732">Signal</keyword>
<dbReference type="GeneID" id="85449995"/>
<sequence length="89" mass="9703">MPVGRASFLHCIAASSLTLLGRLTCLTRSNGIIQGSKTVPTMPLNSLDETAFSPTNPWDVRDRHTFRAHRACPVLTDRAIPIQLAIASF</sequence>
<organism evidence="2 3">
    <name type="scientific">Colletotrichum godetiae</name>
    <dbReference type="NCBI Taxonomy" id="1209918"/>
    <lineage>
        <taxon>Eukaryota</taxon>
        <taxon>Fungi</taxon>
        <taxon>Dikarya</taxon>
        <taxon>Ascomycota</taxon>
        <taxon>Pezizomycotina</taxon>
        <taxon>Sordariomycetes</taxon>
        <taxon>Hypocreomycetidae</taxon>
        <taxon>Glomerellales</taxon>
        <taxon>Glomerellaceae</taxon>
        <taxon>Colletotrichum</taxon>
        <taxon>Colletotrichum acutatum species complex</taxon>
    </lineage>
</organism>
<evidence type="ECO:0000256" key="1">
    <source>
        <dbReference type="SAM" id="SignalP"/>
    </source>
</evidence>
<comment type="caution">
    <text evidence="2">The sequence shown here is derived from an EMBL/GenBank/DDBJ whole genome shotgun (WGS) entry which is preliminary data.</text>
</comment>